<dbReference type="EMBL" id="NCKU01000077">
    <property type="protein sequence ID" value="RWS17421.1"/>
    <property type="molecule type" value="Genomic_DNA"/>
</dbReference>
<dbReference type="Proteomes" id="UP000285301">
    <property type="component" value="Unassembled WGS sequence"/>
</dbReference>
<proteinExistence type="predicted"/>
<dbReference type="OrthoDB" id="6528448at2759"/>
<sequence>MTLRQGSPFSLPSFLDSQDTYICCAYSPRCFVIQKVGVTLFSACLPQKSMASSLISFSTTFRNFFLTFSALCLSA</sequence>
<keyword evidence="4" id="KW-1185">Reference proteome</keyword>
<name>A0A3S3R087_9ACAR</name>
<accession>A0A3S3R087</accession>
<comment type="caution">
    <text evidence="1">The sequence shown here is derived from an EMBL/GenBank/DDBJ whole genome shotgun (WGS) entry which is preliminary data.</text>
</comment>
<gene>
    <name evidence="3" type="ORF">B4U79_03288</name>
    <name evidence="2" type="ORF">B4U79_06647</name>
    <name evidence="1" type="ORF">B4U79_10062</name>
</gene>
<evidence type="ECO:0000313" key="3">
    <source>
        <dbReference type="EMBL" id="RWS17421.1"/>
    </source>
</evidence>
<evidence type="ECO:0000313" key="2">
    <source>
        <dbReference type="EMBL" id="RWS16614.1"/>
    </source>
</evidence>
<evidence type="ECO:0000313" key="4">
    <source>
        <dbReference type="Proteomes" id="UP000285301"/>
    </source>
</evidence>
<dbReference type="AlphaFoldDB" id="A0A3S3R087"/>
<dbReference type="EMBL" id="NCKU01000203">
    <property type="protein sequence ID" value="RWS16614.1"/>
    <property type="molecule type" value="Genomic_DNA"/>
</dbReference>
<protein>
    <submittedName>
        <fullName evidence="1">Uncharacterized protein</fullName>
    </submittedName>
</protein>
<dbReference type="EMBL" id="NCKU01000204">
    <property type="protein sequence ID" value="RWS16607.1"/>
    <property type="molecule type" value="Genomic_DNA"/>
</dbReference>
<reference evidence="1 4" key="1">
    <citation type="journal article" date="2018" name="Gigascience">
        <title>Genomes of trombidid mites reveal novel predicted allergens and laterally-transferred genes associated with secondary metabolism.</title>
        <authorList>
            <person name="Dong X."/>
            <person name="Chaisiri K."/>
            <person name="Xia D."/>
            <person name="Armstrong S.D."/>
            <person name="Fang Y."/>
            <person name="Donnelly M.J."/>
            <person name="Kadowaki T."/>
            <person name="McGarry J.W."/>
            <person name="Darby A.C."/>
            <person name="Makepeace B.L."/>
        </authorList>
    </citation>
    <scope>NUCLEOTIDE SEQUENCE [LARGE SCALE GENOMIC DNA]</scope>
    <source>
        <strain evidence="1">UoL-WK</strain>
    </source>
</reference>
<reference evidence="1" key="2">
    <citation type="submission" date="2018-11" db="EMBL/GenBank/DDBJ databases">
        <title>Trombidioid mite genomics.</title>
        <authorList>
            <person name="Dong X."/>
        </authorList>
    </citation>
    <scope>NUCLEOTIDE SEQUENCE</scope>
    <source>
        <strain evidence="1">UoL-WK</strain>
    </source>
</reference>
<organism evidence="1 4">
    <name type="scientific">Dinothrombium tinctorium</name>
    <dbReference type="NCBI Taxonomy" id="1965070"/>
    <lineage>
        <taxon>Eukaryota</taxon>
        <taxon>Metazoa</taxon>
        <taxon>Ecdysozoa</taxon>
        <taxon>Arthropoda</taxon>
        <taxon>Chelicerata</taxon>
        <taxon>Arachnida</taxon>
        <taxon>Acari</taxon>
        <taxon>Acariformes</taxon>
        <taxon>Trombidiformes</taxon>
        <taxon>Prostigmata</taxon>
        <taxon>Anystina</taxon>
        <taxon>Parasitengona</taxon>
        <taxon>Trombidioidea</taxon>
        <taxon>Trombidiidae</taxon>
        <taxon>Dinothrombium</taxon>
    </lineage>
</organism>
<evidence type="ECO:0000313" key="1">
    <source>
        <dbReference type="EMBL" id="RWS16607.1"/>
    </source>
</evidence>